<dbReference type="Pfam" id="PF00651">
    <property type="entry name" value="BTB"/>
    <property type="match status" value="1"/>
</dbReference>
<dbReference type="Pfam" id="PF03000">
    <property type="entry name" value="NPH3"/>
    <property type="match status" value="1"/>
</dbReference>
<dbReference type="EnsemblPlants" id="Pp3c8_21920V3.2">
    <property type="protein sequence ID" value="Pp3c8_21920V3.2"/>
    <property type="gene ID" value="Pp3c8_21920"/>
</dbReference>
<evidence type="ECO:0008006" key="8">
    <source>
        <dbReference type="Google" id="ProtNLM"/>
    </source>
</evidence>
<dbReference type="GeneID" id="112285471"/>
<dbReference type="Gramene" id="Pp3c8_21920V3.2">
    <property type="protein sequence ID" value="Pp3c8_21920V3.2"/>
    <property type="gene ID" value="Pp3c8_21920"/>
</dbReference>
<reference evidence="5 7" key="2">
    <citation type="journal article" date="2018" name="Plant J.">
        <title>The Physcomitrella patens chromosome-scale assembly reveals moss genome structure and evolution.</title>
        <authorList>
            <person name="Lang D."/>
            <person name="Ullrich K.K."/>
            <person name="Murat F."/>
            <person name="Fuchs J."/>
            <person name="Jenkins J."/>
            <person name="Haas F.B."/>
            <person name="Piednoel M."/>
            <person name="Gundlach H."/>
            <person name="Van Bel M."/>
            <person name="Meyberg R."/>
            <person name="Vives C."/>
            <person name="Morata J."/>
            <person name="Symeonidi A."/>
            <person name="Hiss M."/>
            <person name="Muchero W."/>
            <person name="Kamisugi Y."/>
            <person name="Saleh O."/>
            <person name="Blanc G."/>
            <person name="Decker E.L."/>
            <person name="van Gessel N."/>
            <person name="Grimwood J."/>
            <person name="Hayes R.D."/>
            <person name="Graham S.W."/>
            <person name="Gunter L.E."/>
            <person name="McDaniel S.F."/>
            <person name="Hoernstein S.N.W."/>
            <person name="Larsson A."/>
            <person name="Li F.W."/>
            <person name="Perroud P.F."/>
            <person name="Phillips J."/>
            <person name="Ranjan P."/>
            <person name="Rokshar D.S."/>
            <person name="Rothfels C.J."/>
            <person name="Schneider L."/>
            <person name="Shu S."/>
            <person name="Stevenson D.W."/>
            <person name="Thummler F."/>
            <person name="Tillich M."/>
            <person name="Villarreal Aguilar J.C."/>
            <person name="Widiez T."/>
            <person name="Wong G.K."/>
            <person name="Wymore A."/>
            <person name="Zhang Y."/>
            <person name="Zimmer A.D."/>
            <person name="Quatrano R.S."/>
            <person name="Mayer K.F.X."/>
            <person name="Goodstein D."/>
            <person name="Casacuberta J.M."/>
            <person name="Vandepoele K."/>
            <person name="Reski R."/>
            <person name="Cuming A.C."/>
            <person name="Tuskan G.A."/>
            <person name="Maumus F."/>
            <person name="Salse J."/>
            <person name="Schmutz J."/>
            <person name="Rensing S.A."/>
        </authorList>
    </citation>
    <scope>NUCLEOTIDE SEQUENCE [LARGE SCALE GENOMIC DNA]</scope>
    <source>
        <strain evidence="6 7">cv. Gransden 2004</strain>
    </source>
</reference>
<gene>
    <name evidence="6" type="primary">LOC112285471</name>
    <name evidence="5" type="ORF">PHYPA_011911</name>
</gene>
<evidence type="ECO:0000313" key="7">
    <source>
        <dbReference type="Proteomes" id="UP000006727"/>
    </source>
</evidence>
<evidence type="ECO:0000256" key="2">
    <source>
        <dbReference type="ARBA" id="ARBA00022786"/>
    </source>
</evidence>
<dbReference type="Gramene" id="Pp3c8_21920V3.4">
    <property type="protein sequence ID" value="Pp3c8_21920V3.4"/>
    <property type="gene ID" value="Pp3c8_21920"/>
</dbReference>
<organism evidence="5">
    <name type="scientific">Physcomitrium patens</name>
    <name type="common">Spreading-leaved earth moss</name>
    <name type="synonym">Physcomitrella patens</name>
    <dbReference type="NCBI Taxonomy" id="3218"/>
    <lineage>
        <taxon>Eukaryota</taxon>
        <taxon>Viridiplantae</taxon>
        <taxon>Streptophyta</taxon>
        <taxon>Embryophyta</taxon>
        <taxon>Bryophyta</taxon>
        <taxon>Bryophytina</taxon>
        <taxon>Bryopsida</taxon>
        <taxon>Funariidae</taxon>
        <taxon>Funariales</taxon>
        <taxon>Funariaceae</taxon>
        <taxon>Physcomitrium</taxon>
    </lineage>
</organism>
<reference evidence="6" key="3">
    <citation type="submission" date="2020-12" db="UniProtKB">
        <authorList>
            <consortium name="EnsemblPlants"/>
        </authorList>
    </citation>
    <scope>IDENTIFICATION</scope>
</reference>
<keyword evidence="2" id="KW-0833">Ubl conjugation pathway</keyword>
<dbReference type="PANTHER" id="PTHR32370">
    <property type="entry name" value="OS12G0117600 PROTEIN"/>
    <property type="match status" value="1"/>
</dbReference>
<dbReference type="EnsemblPlants" id="Pp3c8_21920V3.5">
    <property type="protein sequence ID" value="Pp3c8_21920V3.5"/>
    <property type="gene ID" value="Pp3c8_21920"/>
</dbReference>
<keyword evidence="7" id="KW-1185">Reference proteome</keyword>
<dbReference type="PROSITE" id="PS51649">
    <property type="entry name" value="NPH3"/>
    <property type="match status" value="1"/>
</dbReference>
<evidence type="ECO:0000259" key="3">
    <source>
        <dbReference type="PROSITE" id="PS50097"/>
    </source>
</evidence>
<dbReference type="KEGG" id="ppp:112285471"/>
<evidence type="ECO:0000256" key="1">
    <source>
        <dbReference type="ARBA" id="ARBA00004906"/>
    </source>
</evidence>
<dbReference type="SUPFAM" id="SSF54695">
    <property type="entry name" value="POZ domain"/>
    <property type="match status" value="1"/>
</dbReference>
<feature type="domain" description="NPH3" evidence="4">
    <location>
        <begin position="209"/>
        <end position="458"/>
    </location>
</feature>
<dbReference type="PROSITE" id="PS50097">
    <property type="entry name" value="BTB"/>
    <property type="match status" value="1"/>
</dbReference>
<dbReference type="EnsemblPlants" id="Pp3c8_21920V3.1">
    <property type="protein sequence ID" value="Pp3c8_21920V3.1"/>
    <property type="gene ID" value="Pp3c8_21920"/>
</dbReference>
<dbReference type="RefSeq" id="XP_024382099.1">
    <property type="nucleotide sequence ID" value="XM_024526331.2"/>
</dbReference>
<dbReference type="EMBL" id="ABEU02000008">
    <property type="protein sequence ID" value="PNR50014.1"/>
    <property type="molecule type" value="Genomic_DNA"/>
</dbReference>
<dbReference type="Gene3D" id="3.30.710.10">
    <property type="entry name" value="Potassium Channel Kv1.1, Chain A"/>
    <property type="match status" value="1"/>
</dbReference>
<dbReference type="PaxDb" id="3218-PP1S134_91V6.1"/>
<dbReference type="InterPro" id="IPR000210">
    <property type="entry name" value="BTB/POZ_dom"/>
</dbReference>
<evidence type="ECO:0000313" key="5">
    <source>
        <dbReference type="EMBL" id="PNR50014.1"/>
    </source>
</evidence>
<dbReference type="SMART" id="SM00225">
    <property type="entry name" value="BTB"/>
    <property type="match status" value="1"/>
</dbReference>
<dbReference type="EnsemblPlants" id="Pp3c8_21920V3.4">
    <property type="protein sequence ID" value="Pp3c8_21920V3.4"/>
    <property type="gene ID" value="Pp3c8_21920"/>
</dbReference>
<accession>A0A2K1K8B1</accession>
<dbReference type="InterPro" id="IPR043454">
    <property type="entry name" value="NPH3/RPT2-like"/>
</dbReference>
<proteinExistence type="predicted"/>
<dbReference type="UniPathway" id="UPA00143"/>
<comment type="pathway">
    <text evidence="1">Protein modification; protein ubiquitination.</text>
</comment>
<dbReference type="AlphaFoldDB" id="A0A2K1K8B1"/>
<dbReference type="Gramene" id="Pp3c8_21920V3.5">
    <property type="protein sequence ID" value="Pp3c8_21920V3.5"/>
    <property type="gene ID" value="Pp3c8_21920"/>
</dbReference>
<dbReference type="OrthoDB" id="624345at2759"/>
<dbReference type="GO" id="GO:0016567">
    <property type="term" value="P:protein ubiquitination"/>
    <property type="evidence" value="ECO:0007669"/>
    <property type="project" value="UniProtKB-UniPathway"/>
</dbReference>
<reference evidence="5 7" key="1">
    <citation type="journal article" date="2008" name="Science">
        <title>The Physcomitrella genome reveals evolutionary insights into the conquest of land by plants.</title>
        <authorList>
            <person name="Rensing S."/>
            <person name="Lang D."/>
            <person name="Zimmer A."/>
            <person name="Terry A."/>
            <person name="Salamov A."/>
            <person name="Shapiro H."/>
            <person name="Nishiyama T."/>
            <person name="Perroud P.-F."/>
            <person name="Lindquist E."/>
            <person name="Kamisugi Y."/>
            <person name="Tanahashi T."/>
            <person name="Sakakibara K."/>
            <person name="Fujita T."/>
            <person name="Oishi K."/>
            <person name="Shin-I T."/>
            <person name="Kuroki Y."/>
            <person name="Toyoda A."/>
            <person name="Suzuki Y."/>
            <person name="Hashimoto A."/>
            <person name="Yamaguchi K."/>
            <person name="Sugano A."/>
            <person name="Kohara Y."/>
            <person name="Fujiyama A."/>
            <person name="Anterola A."/>
            <person name="Aoki S."/>
            <person name="Ashton N."/>
            <person name="Barbazuk W.B."/>
            <person name="Barker E."/>
            <person name="Bennetzen J."/>
            <person name="Bezanilla M."/>
            <person name="Blankenship R."/>
            <person name="Cho S.H."/>
            <person name="Dutcher S."/>
            <person name="Estelle M."/>
            <person name="Fawcett J.A."/>
            <person name="Gundlach H."/>
            <person name="Hanada K."/>
            <person name="Heyl A."/>
            <person name="Hicks K.A."/>
            <person name="Hugh J."/>
            <person name="Lohr M."/>
            <person name="Mayer K."/>
            <person name="Melkozernov A."/>
            <person name="Murata T."/>
            <person name="Nelson D."/>
            <person name="Pils B."/>
            <person name="Prigge M."/>
            <person name="Reiss B."/>
            <person name="Renner T."/>
            <person name="Rombauts S."/>
            <person name="Rushton P."/>
            <person name="Sanderfoot A."/>
            <person name="Schween G."/>
            <person name="Shiu S.-H."/>
            <person name="Stueber K."/>
            <person name="Theodoulou F.L."/>
            <person name="Tu H."/>
            <person name="Van de Peer Y."/>
            <person name="Verrier P.J."/>
            <person name="Waters E."/>
            <person name="Wood A."/>
            <person name="Yang L."/>
            <person name="Cove D."/>
            <person name="Cuming A."/>
            <person name="Hasebe M."/>
            <person name="Lucas S."/>
            <person name="Mishler D.B."/>
            <person name="Reski R."/>
            <person name="Grigoriev I."/>
            <person name="Quatrano R.S."/>
            <person name="Boore J.L."/>
        </authorList>
    </citation>
    <scope>NUCLEOTIDE SEQUENCE [LARGE SCALE GENOMIC DNA]</scope>
    <source>
        <strain evidence="6 7">cv. Gransden 2004</strain>
    </source>
</reference>
<dbReference type="Gramene" id="Pp3c8_21920V3.3">
    <property type="protein sequence ID" value="Pp3c8_21920V3.3"/>
    <property type="gene ID" value="Pp3c8_21920"/>
</dbReference>
<dbReference type="InterPro" id="IPR011333">
    <property type="entry name" value="SKP1/BTB/POZ_sf"/>
</dbReference>
<evidence type="ECO:0000313" key="6">
    <source>
        <dbReference type="EnsemblPlants" id="Pp3c8_21920V3.1"/>
    </source>
</evidence>
<dbReference type="Proteomes" id="UP000006727">
    <property type="component" value="Chromosome 8"/>
</dbReference>
<name>A0A2K1K8B1_PHYPA</name>
<dbReference type="Gramene" id="Pp3c8_21920V3.1">
    <property type="protein sequence ID" value="Pp3c8_21920V3.1"/>
    <property type="gene ID" value="Pp3c8_21920"/>
</dbReference>
<feature type="domain" description="BTB" evidence="3">
    <location>
        <begin position="22"/>
        <end position="89"/>
    </location>
</feature>
<evidence type="ECO:0000259" key="4">
    <source>
        <dbReference type="PROSITE" id="PS51649"/>
    </source>
</evidence>
<protein>
    <recommendedName>
        <fullName evidence="8">BTB domain-containing protein</fullName>
    </recommendedName>
</protein>
<dbReference type="EnsemblPlants" id="Pp3c8_21920V3.3">
    <property type="protein sequence ID" value="Pp3c8_21920V3.3"/>
    <property type="gene ID" value="Pp3c8_21920"/>
</dbReference>
<sequence length="571" mass="64004">MAKREGGFSSWLQRVRQTGEYSDVTVQVEGEEFRLHLLPLLNASTYFRNLISSPNWSSNASDQRSSRIISLSGLPGGAEGFRVAVDYCYLIKPNYTVQNVAQIRAAAEYLGMSPVLESTKKFLYTNIFAHWRASVGYLHQYQPLGSPVDEYIETRCLKVLVAALARAFGETKHLSAPSPLTTGNLQSSTCVALAEILVRVASLPDTYASEALDALVEADVNLNVKCRQGRNVRGWLGSVVDDECTTVRARCWIVLCLSRMLERGAPDTRPWLELSSQYWCSLLEHVDHLVSAVADNEVMQVRLIDMKMILERRIGASLDELDEYLHVYKFGPDTLMAMVKHYLNEGHHDPDSDSIEEIAGEVDKFLWMYAEAGSINVETFVSLFKAFPSSTRLSHDTIFGAIEKLLTTMTDATPEEKQILWRLVDPAKLSPAVNEKALNNPGFLSQPHVLEMVLQKHSEDLAKVPDTDAQNMRHIMQKVINASLKLLEENSRRSQEIVELQQQYSALLGGKICHLQDSCESSPSTCWRPSLTITHKSMVHETETEGSEFSETPSVATLSSIEPRLHLREID</sequence>
<dbReference type="InterPro" id="IPR027356">
    <property type="entry name" value="NPH3_dom"/>
</dbReference>